<evidence type="ECO:0000313" key="6">
    <source>
        <dbReference type="EMBL" id="ABM93583.1"/>
    </source>
</evidence>
<dbReference type="RefSeq" id="WP_011828221.1">
    <property type="nucleotide sequence ID" value="NC_008825.1"/>
</dbReference>
<feature type="domain" description="Polysaccharide export protein N-terminal" evidence="4">
    <location>
        <begin position="137"/>
        <end position="204"/>
    </location>
</feature>
<feature type="compositionally biased region" description="Low complexity" evidence="2">
    <location>
        <begin position="44"/>
        <end position="56"/>
    </location>
</feature>
<dbReference type="Pfam" id="PF10531">
    <property type="entry name" value="SLBB"/>
    <property type="match status" value="1"/>
</dbReference>
<dbReference type="Proteomes" id="UP000000366">
    <property type="component" value="Chromosome"/>
</dbReference>
<evidence type="ECO:0000256" key="1">
    <source>
        <dbReference type="ARBA" id="ARBA00022729"/>
    </source>
</evidence>
<keyword evidence="1 3" id="KW-0732">Signal</keyword>
<sequence length="606" mass="65070">MNRSAPALRLANFGPALRRAVAALLLTSTVLLAAAPAAAQVSSAASSPEAVDPSSPYGATGVPTPELMWSQPAGAASRAPAGASPQQRNGLPPVPPLPAASAPLRMPPDPATALTPIVFGSQIFVGRFGVSPYTGFNPEYQIAVGDRINVRMWGAFNFEATQQVDAQGNVFVPNIGPVRVLGVRNADLNDQFSAQVKRVFRSNVGVYATLAAAQPVKVYVTGFVRAPGLYGGLSSDSVLYYLDKAGGIDPDRGSYLEVDVLRGGKLRAKFNLYSFLLDGRIEHVQLQDGDTIVAHPRKFTVQVGGEVLNPYIFEFGSERIPASQVLAVARPKPGATHISIARQVGLERRSEYHPLSALSGVSVENGDEVLVTSDKYPGTLLVRIDGAHLGPRTLVLPYGARLRDAIAQMQPAPQANVAAVQLFRRSVAQRQKEMLDASLRNLETYALTARSATSEEANLRTREAELILKFIERARMVQPKGQVLLAQREEAGNTLLEDGDVIKVPEQSNLVLVSGEVILPNALVYDPRAGVEDYIRRSGGYTQGANEARVLVLRQDGSVVENTRQLMPGDEILVMPKIQTKSIEIARGLTQILYQIAIAAKVALDL</sequence>
<dbReference type="PANTHER" id="PTHR33619:SF3">
    <property type="entry name" value="POLYSACCHARIDE EXPORT PROTEIN GFCE-RELATED"/>
    <property type="match status" value="1"/>
</dbReference>
<feature type="compositionally biased region" description="Low complexity" evidence="2">
    <location>
        <begin position="70"/>
        <end position="87"/>
    </location>
</feature>
<dbReference type="KEGG" id="mpt:Mpe_A0621"/>
<reference evidence="6 7" key="1">
    <citation type="journal article" date="2007" name="J. Bacteriol.">
        <title>Whole-genome analysis of the methyl tert-butyl ether-degrading beta-proteobacterium Methylibium petroleiphilum PM1.</title>
        <authorList>
            <person name="Kane S.R."/>
            <person name="Chakicherla A.Y."/>
            <person name="Chain P.S.G."/>
            <person name="Schmidt R."/>
            <person name="Shin M.W."/>
            <person name="Legler T.C."/>
            <person name="Scow K.M."/>
            <person name="Larimer F.W."/>
            <person name="Lucas S.M."/>
            <person name="Richardson P.M."/>
            <person name="Hristova K.R."/>
        </authorList>
    </citation>
    <scope>NUCLEOTIDE SEQUENCE [LARGE SCALE GENOMIC DNA]</scope>
    <source>
        <strain evidence="7">ATCC BAA-1232 / LMG 22953 / PM1</strain>
    </source>
</reference>
<dbReference type="Pfam" id="PF02563">
    <property type="entry name" value="Poly_export"/>
    <property type="match status" value="1"/>
</dbReference>
<name>A2SDE4_METPP</name>
<dbReference type="AlphaFoldDB" id="A2SDE4"/>
<keyword evidence="7" id="KW-1185">Reference proteome</keyword>
<proteinExistence type="predicted"/>
<feature type="chain" id="PRO_5002646207" evidence="3">
    <location>
        <begin position="34"/>
        <end position="606"/>
    </location>
</feature>
<dbReference type="InterPro" id="IPR003715">
    <property type="entry name" value="Poly_export_N"/>
</dbReference>
<dbReference type="PANTHER" id="PTHR33619">
    <property type="entry name" value="POLYSACCHARIDE EXPORT PROTEIN GFCE-RELATED"/>
    <property type="match status" value="1"/>
</dbReference>
<evidence type="ECO:0000256" key="2">
    <source>
        <dbReference type="SAM" id="MobiDB-lite"/>
    </source>
</evidence>
<feature type="signal peptide" evidence="3">
    <location>
        <begin position="1"/>
        <end position="33"/>
    </location>
</feature>
<dbReference type="InterPro" id="IPR019554">
    <property type="entry name" value="Soluble_ligand-bd"/>
</dbReference>
<organism evidence="6 7">
    <name type="scientific">Methylibium petroleiphilum (strain ATCC BAA-1232 / LMG 22953 / PM1)</name>
    <dbReference type="NCBI Taxonomy" id="420662"/>
    <lineage>
        <taxon>Bacteria</taxon>
        <taxon>Pseudomonadati</taxon>
        <taxon>Pseudomonadota</taxon>
        <taxon>Betaproteobacteria</taxon>
        <taxon>Burkholderiales</taxon>
        <taxon>Sphaerotilaceae</taxon>
        <taxon>Methylibium</taxon>
    </lineage>
</organism>
<dbReference type="HOGENOM" id="CLU_036993_0_0_4"/>
<dbReference type="STRING" id="420662.Mpe_A0621"/>
<evidence type="ECO:0000256" key="3">
    <source>
        <dbReference type="SAM" id="SignalP"/>
    </source>
</evidence>
<feature type="domain" description="Soluble ligand binding" evidence="5">
    <location>
        <begin position="511"/>
        <end position="559"/>
    </location>
</feature>
<dbReference type="Gene3D" id="3.10.560.10">
    <property type="entry name" value="Outer membrane lipoprotein wza domain like"/>
    <property type="match status" value="3"/>
</dbReference>
<evidence type="ECO:0000259" key="5">
    <source>
        <dbReference type="Pfam" id="PF10531"/>
    </source>
</evidence>
<dbReference type="eggNOG" id="COG1596">
    <property type="taxonomic scope" value="Bacteria"/>
</dbReference>
<dbReference type="InterPro" id="IPR049712">
    <property type="entry name" value="Poly_export"/>
</dbReference>
<dbReference type="Gene3D" id="3.30.1950.10">
    <property type="entry name" value="wza like domain"/>
    <property type="match status" value="1"/>
</dbReference>
<accession>A2SDE4</accession>
<protein>
    <submittedName>
        <fullName evidence="6">KpsD protein</fullName>
    </submittedName>
</protein>
<dbReference type="EMBL" id="CP000555">
    <property type="protein sequence ID" value="ABM93583.1"/>
    <property type="molecule type" value="Genomic_DNA"/>
</dbReference>
<evidence type="ECO:0000313" key="7">
    <source>
        <dbReference type="Proteomes" id="UP000000366"/>
    </source>
</evidence>
<feature type="region of interest" description="Disordered" evidence="2">
    <location>
        <begin position="44"/>
        <end position="102"/>
    </location>
</feature>
<evidence type="ECO:0000259" key="4">
    <source>
        <dbReference type="Pfam" id="PF02563"/>
    </source>
</evidence>
<dbReference type="GO" id="GO:0015159">
    <property type="term" value="F:polysaccharide transmembrane transporter activity"/>
    <property type="evidence" value="ECO:0007669"/>
    <property type="project" value="InterPro"/>
</dbReference>
<gene>
    <name evidence="6" type="ordered locus">Mpe_A0621</name>
</gene>